<dbReference type="PANTHER" id="PTHR42718:SF9">
    <property type="entry name" value="MAJOR FACILITATOR SUPERFAMILY MULTIDRUG TRANSPORTER MFSC"/>
    <property type="match status" value="1"/>
</dbReference>
<protein>
    <submittedName>
        <fullName evidence="8">MFS transporter</fullName>
    </submittedName>
</protein>
<dbReference type="AlphaFoldDB" id="A0A9X3D0W6"/>
<dbReference type="GO" id="GO:0022857">
    <property type="term" value="F:transmembrane transporter activity"/>
    <property type="evidence" value="ECO:0007669"/>
    <property type="project" value="InterPro"/>
</dbReference>
<feature type="transmembrane region" description="Helical" evidence="6">
    <location>
        <begin position="187"/>
        <end position="208"/>
    </location>
</feature>
<feature type="transmembrane region" description="Helical" evidence="6">
    <location>
        <begin position="100"/>
        <end position="122"/>
    </location>
</feature>
<dbReference type="PROSITE" id="PS50850">
    <property type="entry name" value="MFS"/>
    <property type="match status" value="1"/>
</dbReference>
<dbReference type="PANTHER" id="PTHR42718">
    <property type="entry name" value="MAJOR FACILITATOR SUPERFAMILY MULTIDRUG TRANSPORTER MFSC"/>
    <property type="match status" value="1"/>
</dbReference>
<evidence type="ECO:0000256" key="2">
    <source>
        <dbReference type="ARBA" id="ARBA00022448"/>
    </source>
</evidence>
<keyword evidence="5 6" id="KW-0472">Membrane</keyword>
<keyword evidence="9" id="KW-1185">Reference proteome</keyword>
<evidence type="ECO:0000259" key="7">
    <source>
        <dbReference type="PROSITE" id="PS50850"/>
    </source>
</evidence>
<feature type="transmembrane region" description="Helical" evidence="6">
    <location>
        <begin position="384"/>
        <end position="408"/>
    </location>
</feature>
<sequence>MPSSRRGAPNVISRYARDGTGRGTAGQSGAHPLIVFLLCCCGMLASFLATALVPAAGSLGDYLGVSATSGSWALTATFLAAAASTPIAGRAADIAGERRVLTALVAVIAVGSIFCAFADHLVPMVVGRALQGCGAGVIPVGMSIIRRLLGPSRAAVGASTMSIAVGLGGGAGLPLAAWTIQDLGIPALFWTAAGAALTLTAAVAMAVPPDVERSGEPFDAFGAVGMVVLMLCVLIPVAQGARWGWTSPLVLGLLGAGAVVTALWLLFELRHRCPLVDIRAVASPAIAAANTASGLVGLVYMMATLSASQLLQTPPVPPFAGMGQSILVAGVLLTPGGLSMLVSTPLAARLVRAIGAPLTLAVGTSIVVLGYLFLLFWHGAPWQISVGVTVVSAGVGMAMTATPVMISASTPSARMAAGQALNVVARFAGTAVASALVVAVLEAFGSSGAALDVGYRTLFVIGVVIAAGTCVLAVCSRRWAGDVIGS</sequence>
<dbReference type="SUPFAM" id="SSF103473">
    <property type="entry name" value="MFS general substrate transporter"/>
    <property type="match status" value="1"/>
</dbReference>
<feature type="transmembrane region" description="Helical" evidence="6">
    <location>
        <begin position="220"/>
        <end position="239"/>
    </location>
</feature>
<dbReference type="Proteomes" id="UP001143347">
    <property type="component" value="Unassembled WGS sequence"/>
</dbReference>
<evidence type="ECO:0000313" key="8">
    <source>
        <dbReference type="EMBL" id="MCX2962793.1"/>
    </source>
</evidence>
<feature type="transmembrane region" description="Helical" evidence="6">
    <location>
        <begin position="420"/>
        <end position="441"/>
    </location>
</feature>
<proteinExistence type="predicted"/>
<organism evidence="8 9">
    <name type="scientific">Gordonia aquimaris</name>
    <dbReference type="NCBI Taxonomy" id="2984863"/>
    <lineage>
        <taxon>Bacteria</taxon>
        <taxon>Bacillati</taxon>
        <taxon>Actinomycetota</taxon>
        <taxon>Actinomycetes</taxon>
        <taxon>Mycobacteriales</taxon>
        <taxon>Gordoniaceae</taxon>
        <taxon>Gordonia</taxon>
    </lineage>
</organism>
<evidence type="ECO:0000256" key="4">
    <source>
        <dbReference type="ARBA" id="ARBA00022989"/>
    </source>
</evidence>
<evidence type="ECO:0000313" key="9">
    <source>
        <dbReference type="Proteomes" id="UP001143347"/>
    </source>
</evidence>
<comment type="caution">
    <text evidence="8">The sequence shown here is derived from an EMBL/GenBank/DDBJ whole genome shotgun (WGS) entry which is preliminary data.</text>
</comment>
<keyword evidence="4 6" id="KW-1133">Transmembrane helix</keyword>
<feature type="transmembrane region" description="Helical" evidence="6">
    <location>
        <begin position="354"/>
        <end position="378"/>
    </location>
</feature>
<dbReference type="Pfam" id="PF07690">
    <property type="entry name" value="MFS_1"/>
    <property type="match status" value="1"/>
</dbReference>
<dbReference type="EMBL" id="JAPKFM010000001">
    <property type="protein sequence ID" value="MCX2962793.1"/>
    <property type="molecule type" value="Genomic_DNA"/>
</dbReference>
<dbReference type="GO" id="GO:0005886">
    <property type="term" value="C:plasma membrane"/>
    <property type="evidence" value="ECO:0007669"/>
    <property type="project" value="UniProtKB-SubCell"/>
</dbReference>
<evidence type="ECO:0000256" key="6">
    <source>
        <dbReference type="SAM" id="Phobius"/>
    </source>
</evidence>
<dbReference type="InterPro" id="IPR011701">
    <property type="entry name" value="MFS"/>
</dbReference>
<dbReference type="Gene3D" id="1.20.1250.20">
    <property type="entry name" value="MFS general substrate transporter like domains"/>
    <property type="match status" value="2"/>
</dbReference>
<dbReference type="RefSeq" id="WP_266059830.1">
    <property type="nucleotide sequence ID" value="NZ_JAPKFM010000001.1"/>
</dbReference>
<evidence type="ECO:0000256" key="5">
    <source>
        <dbReference type="ARBA" id="ARBA00023136"/>
    </source>
</evidence>
<keyword evidence="3 6" id="KW-0812">Transmembrane</keyword>
<feature type="transmembrane region" description="Helical" evidence="6">
    <location>
        <begin position="322"/>
        <end position="342"/>
    </location>
</feature>
<comment type="subcellular location">
    <subcellularLocation>
        <location evidence="1">Cell membrane</location>
        <topology evidence="1">Multi-pass membrane protein</topology>
    </subcellularLocation>
</comment>
<feature type="transmembrane region" description="Helical" evidence="6">
    <location>
        <begin position="161"/>
        <end position="181"/>
    </location>
</feature>
<feature type="domain" description="Major facilitator superfamily (MFS) profile" evidence="7">
    <location>
        <begin position="34"/>
        <end position="480"/>
    </location>
</feature>
<dbReference type="InterPro" id="IPR036259">
    <property type="entry name" value="MFS_trans_sf"/>
</dbReference>
<keyword evidence="2" id="KW-0813">Transport</keyword>
<accession>A0A9X3D0W6</accession>
<reference evidence="8" key="1">
    <citation type="submission" date="2022-10" db="EMBL/GenBank/DDBJ databases">
        <title>WGS of marine actinomycetes from Thailand.</title>
        <authorList>
            <person name="Thawai C."/>
        </authorList>
    </citation>
    <scope>NUCLEOTIDE SEQUENCE</scope>
    <source>
        <strain evidence="8">SW21</strain>
    </source>
</reference>
<gene>
    <name evidence="8" type="ORF">OSB52_01660</name>
</gene>
<evidence type="ECO:0000256" key="3">
    <source>
        <dbReference type="ARBA" id="ARBA00022692"/>
    </source>
</evidence>
<evidence type="ECO:0000256" key="1">
    <source>
        <dbReference type="ARBA" id="ARBA00004651"/>
    </source>
</evidence>
<feature type="transmembrane region" description="Helical" evidence="6">
    <location>
        <begin position="453"/>
        <end position="475"/>
    </location>
</feature>
<dbReference type="InterPro" id="IPR020846">
    <property type="entry name" value="MFS_dom"/>
</dbReference>
<name>A0A9X3D0W6_9ACTN</name>
<feature type="transmembrane region" description="Helical" evidence="6">
    <location>
        <begin position="128"/>
        <end position="149"/>
    </location>
</feature>
<feature type="transmembrane region" description="Helical" evidence="6">
    <location>
        <begin position="279"/>
        <end position="302"/>
    </location>
</feature>
<feature type="transmembrane region" description="Helical" evidence="6">
    <location>
        <begin position="69"/>
        <end position="88"/>
    </location>
</feature>
<feature type="transmembrane region" description="Helical" evidence="6">
    <location>
        <begin position="33"/>
        <end position="57"/>
    </location>
</feature>
<feature type="transmembrane region" description="Helical" evidence="6">
    <location>
        <begin position="245"/>
        <end position="267"/>
    </location>
</feature>